<evidence type="ECO:0000256" key="6">
    <source>
        <dbReference type="ARBA" id="ARBA00023274"/>
    </source>
</evidence>
<evidence type="ECO:0000256" key="2">
    <source>
        <dbReference type="ARBA" id="ARBA00007814"/>
    </source>
</evidence>
<keyword evidence="5" id="KW-0694">RNA-binding</keyword>
<dbReference type="RefSeq" id="WP_105337166.1">
    <property type="nucleotide sequence ID" value="NZ_PUHZ01000020.1"/>
</dbReference>
<dbReference type="Pfam" id="PF25045">
    <property type="entry name" value="vWA_Ro60"/>
    <property type="match status" value="1"/>
</dbReference>
<dbReference type="InterPro" id="IPR036465">
    <property type="entry name" value="vWFA_dom_sf"/>
</dbReference>
<dbReference type="InterPro" id="IPR037214">
    <property type="entry name" value="TROVE_dom_sf"/>
</dbReference>
<evidence type="ECO:0000259" key="7">
    <source>
        <dbReference type="PROSITE" id="PS50988"/>
    </source>
</evidence>
<comment type="subcellular location">
    <subcellularLocation>
        <location evidence="1">Cytoplasm</location>
    </subcellularLocation>
</comment>
<dbReference type="InterPro" id="IPR056800">
    <property type="entry name" value="vWA_Ro60"/>
</dbReference>
<gene>
    <name evidence="8" type="ORF">C5Y93_19680</name>
</gene>
<dbReference type="OrthoDB" id="208855at2"/>
<dbReference type="GO" id="GO:1990904">
    <property type="term" value="C:ribonucleoprotein complex"/>
    <property type="evidence" value="ECO:0007669"/>
    <property type="project" value="UniProtKB-KW"/>
</dbReference>
<dbReference type="PANTHER" id="PTHR14202">
    <property type="entry name" value="60 KDA RIBONUCLEOPROTEIN SSA/RO"/>
    <property type="match status" value="1"/>
</dbReference>
<keyword evidence="4" id="KW-0479">Metal-binding</keyword>
<dbReference type="Proteomes" id="UP000237819">
    <property type="component" value="Unassembled WGS sequence"/>
</dbReference>
<dbReference type="GO" id="GO:0046872">
    <property type="term" value="F:metal ion binding"/>
    <property type="evidence" value="ECO:0007669"/>
    <property type="project" value="UniProtKB-KW"/>
</dbReference>
<dbReference type="SUPFAM" id="SSF140864">
    <property type="entry name" value="TROVE domain-like"/>
    <property type="match status" value="1"/>
</dbReference>
<comment type="similarity">
    <text evidence="2">Belongs to the Ro 60 kDa family.</text>
</comment>
<accession>A0A2S8GIC9</accession>
<dbReference type="Gene3D" id="3.40.50.410">
    <property type="entry name" value="von Willebrand factor, type A domain"/>
    <property type="match status" value="1"/>
</dbReference>
<evidence type="ECO:0000256" key="5">
    <source>
        <dbReference type="ARBA" id="ARBA00022884"/>
    </source>
</evidence>
<keyword evidence="3" id="KW-0963">Cytoplasm</keyword>
<dbReference type="AlphaFoldDB" id="A0A2S8GIC9"/>
<proteinExistence type="inferred from homology"/>
<name>A0A2S8GIC9_9BACT</name>
<dbReference type="InterPro" id="IPR040322">
    <property type="entry name" value="TROVE2"/>
</dbReference>
<evidence type="ECO:0000256" key="3">
    <source>
        <dbReference type="ARBA" id="ARBA00022490"/>
    </source>
</evidence>
<dbReference type="SUPFAM" id="SSF53300">
    <property type="entry name" value="vWA-like"/>
    <property type="match status" value="1"/>
</dbReference>
<dbReference type="GO" id="GO:0005737">
    <property type="term" value="C:cytoplasm"/>
    <property type="evidence" value="ECO:0007669"/>
    <property type="project" value="UniProtKB-SubCell"/>
</dbReference>
<evidence type="ECO:0000256" key="4">
    <source>
        <dbReference type="ARBA" id="ARBA00022723"/>
    </source>
</evidence>
<evidence type="ECO:0000256" key="1">
    <source>
        <dbReference type="ARBA" id="ARBA00004496"/>
    </source>
</evidence>
<organism evidence="8 9">
    <name type="scientific">Blastopirellula marina</name>
    <dbReference type="NCBI Taxonomy" id="124"/>
    <lineage>
        <taxon>Bacteria</taxon>
        <taxon>Pseudomonadati</taxon>
        <taxon>Planctomycetota</taxon>
        <taxon>Planctomycetia</taxon>
        <taxon>Pirellulales</taxon>
        <taxon>Pirellulaceae</taxon>
        <taxon>Blastopirellula</taxon>
    </lineage>
</organism>
<comment type="caution">
    <text evidence="8">The sequence shown here is derived from an EMBL/GenBank/DDBJ whole genome shotgun (WGS) entry which is preliminary data.</text>
</comment>
<dbReference type="PROSITE" id="PS50988">
    <property type="entry name" value="TROVE"/>
    <property type="match status" value="1"/>
</dbReference>
<evidence type="ECO:0000313" key="8">
    <source>
        <dbReference type="EMBL" id="PQO44197.1"/>
    </source>
</evidence>
<feature type="domain" description="TROVE" evidence="7">
    <location>
        <begin position="19"/>
        <end position="338"/>
    </location>
</feature>
<keyword evidence="6" id="KW-0687">Ribonucleoprotein</keyword>
<dbReference type="GO" id="GO:0003723">
    <property type="term" value="F:RNA binding"/>
    <property type="evidence" value="ECO:0007669"/>
    <property type="project" value="UniProtKB-KW"/>
</dbReference>
<evidence type="ECO:0000313" key="9">
    <source>
        <dbReference type="Proteomes" id="UP000237819"/>
    </source>
</evidence>
<dbReference type="Pfam" id="PF05731">
    <property type="entry name" value="TROVE"/>
    <property type="match status" value="1"/>
</dbReference>
<dbReference type="PANTHER" id="PTHR14202:SF0">
    <property type="entry name" value="RNA-BINDING PROTEIN RO60"/>
    <property type="match status" value="1"/>
</dbReference>
<sequence>MANKTLFSGNRNKFPQADARNEAGGRAYKLSPKHALAQLAATGCFNGAYYATAQTQLGELCELIDRVDDNVYLAKLAVYARERAFMKDMPAALLLALSKRDTKLMHQVFDRVIDNGRVLRTLLQMIRSGQFGRKSLSASLQRAFQRWLNEASDAKLLSASIGANPSLRDVLRLARPTPKDNARRALFGWLTDKEVAKWAPATADDLPETVRRLVAYRKAQTAEAQAAIVRDLNARWDLLADAALGPQVWKEIARQMGPQALRMNLNTLLRQGVLKEDEMVRYVADRLGDPHEVRRARQFPYQYLAAYLNAAAEMPHAIRSGLQKAAEVACGNIPRLPGPVVIGLDVSGSMTMPITGNRGRGATTKVRCVDAAALFAAAILRRNPDSVVIPFDMIAYNASVDPDDSILSLSKRLAQYGGGGTECSLPLRAANERYRNRKFAGCVLVSDCESWIGQGRYGSTGVMTAWNDFVNNQRKLGVTSPKLVCIDIQPYQTTQAPERSDILNVGGFSDAVFNVVAAFLEDDQQRFVAEVDAIAL</sequence>
<dbReference type="EMBL" id="PUHZ01000020">
    <property type="protein sequence ID" value="PQO44197.1"/>
    <property type="molecule type" value="Genomic_DNA"/>
</dbReference>
<reference evidence="8 9" key="1">
    <citation type="submission" date="2018-02" db="EMBL/GenBank/DDBJ databases">
        <title>Comparative genomes isolates from brazilian mangrove.</title>
        <authorList>
            <person name="Araujo J.E."/>
            <person name="Taketani R.G."/>
            <person name="Silva M.C.P."/>
            <person name="Loureco M.V."/>
            <person name="Andreote F.D."/>
        </authorList>
    </citation>
    <scope>NUCLEOTIDE SEQUENCE [LARGE SCALE GENOMIC DNA]</scope>
    <source>
        <strain evidence="8 9">Nap-Phe MGV</strain>
    </source>
</reference>
<dbReference type="InterPro" id="IPR008858">
    <property type="entry name" value="TROVE_dom"/>
</dbReference>
<protein>
    <submittedName>
        <fullName evidence="8">TROVE domain-containing protein</fullName>
    </submittedName>
</protein>